<proteinExistence type="predicted"/>
<comment type="caution">
    <text evidence="1">The sequence shown here is derived from an EMBL/GenBank/DDBJ whole genome shotgun (WGS) entry which is preliminary data.</text>
</comment>
<keyword evidence="2" id="KW-1185">Reference proteome</keyword>
<sequence>MKIKIKRSQPSAAPTGALFHSAGSGWLSGRLRWQASSHKGLCFISRDLVAVRPSLRAMGNKKIQQIAGAAETL</sequence>
<name>A0ABS3AIK5_9PSED</name>
<protein>
    <submittedName>
        <fullName evidence="1">Uncharacterized protein</fullName>
    </submittedName>
</protein>
<dbReference type="Proteomes" id="UP000772591">
    <property type="component" value="Unassembled WGS sequence"/>
</dbReference>
<reference evidence="1 2" key="1">
    <citation type="journal article" date="2021" name="Int. J. Syst. Evol. Microbiol.">
        <title>Pseudomonas piscium sp. nov., Pseudomonas pisciculturae sp. nov., Pseudomonas mucoides sp. nov. and Pseudomonas neuropathica sp. nov. isolated from rainbow trout.</title>
        <authorList>
            <person name="Duman M."/>
            <person name="Mulet M."/>
            <person name="Altun S."/>
            <person name="Saticioglu I.B."/>
            <person name="Gomila M."/>
            <person name="Lalucat J."/>
            <person name="Garcia-Valdes E."/>
        </authorList>
    </citation>
    <scope>NUCLEOTIDE SEQUENCE [LARGE SCALE GENOMIC DNA]</scope>
    <source>
        <strain evidence="1 2">LMG 28632</strain>
    </source>
</reference>
<accession>A0ABS3AIK5</accession>
<organism evidence="1 2">
    <name type="scientific">Pseudomonas gregormendelii</name>
    <dbReference type="NCBI Taxonomy" id="1628277"/>
    <lineage>
        <taxon>Bacteria</taxon>
        <taxon>Pseudomonadati</taxon>
        <taxon>Pseudomonadota</taxon>
        <taxon>Gammaproteobacteria</taxon>
        <taxon>Pseudomonadales</taxon>
        <taxon>Pseudomonadaceae</taxon>
        <taxon>Pseudomonas</taxon>
    </lineage>
</organism>
<dbReference type="EMBL" id="JADEVO010000024">
    <property type="protein sequence ID" value="MBN3966994.1"/>
    <property type="molecule type" value="Genomic_DNA"/>
</dbReference>
<gene>
    <name evidence="1" type="ORF">IMW75_17145</name>
</gene>
<evidence type="ECO:0000313" key="2">
    <source>
        <dbReference type="Proteomes" id="UP000772591"/>
    </source>
</evidence>
<dbReference type="RefSeq" id="WP_205893293.1">
    <property type="nucleotide sequence ID" value="NZ_JADEVO010000024.1"/>
</dbReference>
<evidence type="ECO:0000313" key="1">
    <source>
        <dbReference type="EMBL" id="MBN3966994.1"/>
    </source>
</evidence>